<organism evidence="2 3">
    <name type="scientific">Calocera viscosa (strain TUFC12733)</name>
    <dbReference type="NCBI Taxonomy" id="1330018"/>
    <lineage>
        <taxon>Eukaryota</taxon>
        <taxon>Fungi</taxon>
        <taxon>Dikarya</taxon>
        <taxon>Basidiomycota</taxon>
        <taxon>Agaricomycotina</taxon>
        <taxon>Dacrymycetes</taxon>
        <taxon>Dacrymycetales</taxon>
        <taxon>Dacrymycetaceae</taxon>
        <taxon>Calocera</taxon>
    </lineage>
</organism>
<proteinExistence type="predicted"/>
<dbReference type="Proteomes" id="UP000076738">
    <property type="component" value="Unassembled WGS sequence"/>
</dbReference>
<reference evidence="2 3" key="1">
    <citation type="journal article" date="2016" name="Mol. Biol. Evol.">
        <title>Comparative Genomics of Early-Diverging Mushroom-Forming Fungi Provides Insights into the Origins of Lignocellulose Decay Capabilities.</title>
        <authorList>
            <person name="Nagy L.G."/>
            <person name="Riley R."/>
            <person name="Tritt A."/>
            <person name="Adam C."/>
            <person name="Daum C."/>
            <person name="Floudas D."/>
            <person name="Sun H."/>
            <person name="Yadav J.S."/>
            <person name="Pangilinan J."/>
            <person name="Larsson K.H."/>
            <person name="Matsuura K."/>
            <person name="Barry K."/>
            <person name="Labutti K."/>
            <person name="Kuo R."/>
            <person name="Ohm R.A."/>
            <person name="Bhattacharya S.S."/>
            <person name="Shirouzu T."/>
            <person name="Yoshinaga Y."/>
            <person name="Martin F.M."/>
            <person name="Grigoriev I.V."/>
            <person name="Hibbett D.S."/>
        </authorList>
    </citation>
    <scope>NUCLEOTIDE SEQUENCE [LARGE SCALE GENOMIC DNA]</scope>
    <source>
        <strain evidence="2 3">TUFC12733</strain>
    </source>
</reference>
<sequence length="343" mass="36764">MSTSALCSTCASSLLPSSLRPSASHPLAPPQVYTTPCCSRPICATCLARNPRLRGYNPCLGCLGGVGAVMVQKKEEEDVWVLGGAESDEDDDEQEVDDYGEDKPGARNGTASGTGSSVHEGKGSGTEQPNAPAATSPAPSPEPQLHVPRRHLLKPSDTLLGLSLAYKVDGYALCRLNNLPPSTLRTTPHLLHTRTYLLLPPTAAPQPFRPPSPETPERKRERAIKRFQIVTKEVDADVARAYVGLEEDDVRSLSSLGEREGGGKTKAKAEALSPGERDGREARAVERYLDDEEWVREASVHGPPRVRGAPWFEERRGESSSSGTGAGAGWLTWLRGGVEAKVG</sequence>
<feature type="compositionally biased region" description="Low complexity" evidence="1">
    <location>
        <begin position="319"/>
        <end position="329"/>
    </location>
</feature>
<evidence type="ECO:0008006" key="4">
    <source>
        <dbReference type="Google" id="ProtNLM"/>
    </source>
</evidence>
<gene>
    <name evidence="2" type="ORF">CALVIDRAFT_568840</name>
</gene>
<feature type="compositionally biased region" description="Basic and acidic residues" evidence="1">
    <location>
        <begin position="257"/>
        <end position="282"/>
    </location>
</feature>
<feature type="region of interest" description="Disordered" evidence="1">
    <location>
        <begin position="84"/>
        <end position="146"/>
    </location>
</feature>
<dbReference type="EMBL" id="KV417336">
    <property type="protein sequence ID" value="KZO90682.1"/>
    <property type="molecule type" value="Genomic_DNA"/>
</dbReference>
<dbReference type="OrthoDB" id="2107166at2759"/>
<keyword evidence="3" id="KW-1185">Reference proteome</keyword>
<feature type="region of interest" description="Disordered" evidence="1">
    <location>
        <begin position="252"/>
        <end position="282"/>
    </location>
</feature>
<dbReference type="AlphaFoldDB" id="A0A167GLF2"/>
<feature type="compositionally biased region" description="Acidic residues" evidence="1">
    <location>
        <begin position="86"/>
        <end position="100"/>
    </location>
</feature>
<evidence type="ECO:0000313" key="2">
    <source>
        <dbReference type="EMBL" id="KZO90682.1"/>
    </source>
</evidence>
<feature type="region of interest" description="Disordered" evidence="1">
    <location>
        <begin position="298"/>
        <end position="329"/>
    </location>
</feature>
<accession>A0A167GLF2</accession>
<name>A0A167GLF2_CALVF</name>
<evidence type="ECO:0000256" key="1">
    <source>
        <dbReference type="SAM" id="MobiDB-lite"/>
    </source>
</evidence>
<protein>
    <recommendedName>
        <fullName evidence="4">LysM domain-containing protein</fullName>
    </recommendedName>
</protein>
<evidence type="ECO:0000313" key="3">
    <source>
        <dbReference type="Proteomes" id="UP000076738"/>
    </source>
</evidence>